<dbReference type="Proteomes" id="UP000376575">
    <property type="component" value="Unassembled WGS sequence"/>
</dbReference>
<feature type="region of interest" description="Disordered" evidence="1">
    <location>
        <begin position="47"/>
        <end position="82"/>
    </location>
</feature>
<comment type="caution">
    <text evidence="2">The sequence shown here is derived from an EMBL/GenBank/DDBJ whole genome shotgun (WGS) entry which is preliminary data.</text>
</comment>
<evidence type="ECO:0000256" key="1">
    <source>
        <dbReference type="SAM" id="MobiDB-lite"/>
    </source>
</evidence>
<dbReference type="EMBL" id="BJKP01000030">
    <property type="protein sequence ID" value="GEA28287.1"/>
    <property type="molecule type" value="Genomic_DNA"/>
</dbReference>
<accession>A0A5J4FBA5</accession>
<dbReference type="AlphaFoldDB" id="A0A5J4FBA5"/>
<evidence type="ECO:0000313" key="2">
    <source>
        <dbReference type="EMBL" id="GEA28287.1"/>
    </source>
</evidence>
<reference evidence="2 3" key="1">
    <citation type="journal article" date="2019" name="FEMS Microbiol. Lett.">
        <title>A novel salt-tolerant genotype illuminates the sucrose gene evolution in freshwater bloom-forming cyanobacterium Microcystis aeruginosa.</title>
        <authorList>
            <person name="Tanabe Y."/>
            <person name="Yamaguchi H."/>
            <person name="Sano T."/>
            <person name="Kawachi M."/>
        </authorList>
    </citation>
    <scope>NUCLEOTIDE SEQUENCE [LARGE SCALE GENOMIC DNA]</scope>
    <source>
        <strain evidence="2 3">NIES-4325</strain>
    </source>
</reference>
<proteinExistence type="predicted"/>
<protein>
    <submittedName>
        <fullName evidence="2">Uncharacterized protein</fullName>
    </submittedName>
</protein>
<sequence>MPKRFISVILLFGALGFVTVGDVFLPRPWSSYSRNTREQINRLIVSLMPKPRPEPPSQQRERQREEFLRRVQPSSEKRELAF</sequence>
<organism evidence="2 3">
    <name type="scientific">Microcystis aeruginosa NIES-4325</name>
    <dbReference type="NCBI Taxonomy" id="2569534"/>
    <lineage>
        <taxon>Bacteria</taxon>
        <taxon>Bacillati</taxon>
        <taxon>Cyanobacteriota</taxon>
        <taxon>Cyanophyceae</taxon>
        <taxon>Oscillatoriophycideae</taxon>
        <taxon>Chroococcales</taxon>
        <taxon>Microcystaceae</taxon>
        <taxon>Microcystis</taxon>
    </lineage>
</organism>
<feature type="compositionally biased region" description="Basic and acidic residues" evidence="1">
    <location>
        <begin position="59"/>
        <end position="82"/>
    </location>
</feature>
<dbReference type="RefSeq" id="WP_151696747.1">
    <property type="nucleotide sequence ID" value="NZ_BJKP01000030.1"/>
</dbReference>
<name>A0A5J4FBA5_MICAE</name>
<gene>
    <name evidence="2" type="ORF">MiAbW_02861</name>
</gene>
<evidence type="ECO:0000313" key="3">
    <source>
        <dbReference type="Proteomes" id="UP000376575"/>
    </source>
</evidence>